<comment type="similarity">
    <text evidence="1">Belongs to the peptidase C40 family.</text>
</comment>
<keyword evidence="6" id="KW-1133">Transmembrane helix</keyword>
<dbReference type="eggNOG" id="COG0791">
    <property type="taxonomic scope" value="Bacteria"/>
</dbReference>
<dbReference type="InterPro" id="IPR002901">
    <property type="entry name" value="MGlyc_endo_b_GlcNAc-like_dom"/>
</dbReference>
<dbReference type="InterPro" id="IPR051794">
    <property type="entry name" value="PG_Endopeptidase_C40"/>
</dbReference>
<evidence type="ECO:0000256" key="5">
    <source>
        <dbReference type="SAM" id="MobiDB-lite"/>
    </source>
</evidence>
<dbReference type="Pfam" id="PF01832">
    <property type="entry name" value="Glucosaminidase"/>
    <property type="match status" value="1"/>
</dbReference>
<keyword evidence="3 8" id="KW-0378">Hydrolase</keyword>
<dbReference type="GO" id="GO:0004040">
    <property type="term" value="F:amidase activity"/>
    <property type="evidence" value="ECO:0007669"/>
    <property type="project" value="InterPro"/>
</dbReference>
<evidence type="ECO:0000313" key="9">
    <source>
        <dbReference type="Proteomes" id="UP000002026"/>
    </source>
</evidence>
<dbReference type="KEGG" id="shi:Shel_18950"/>
<keyword evidence="4" id="KW-0788">Thiol protease</keyword>
<organism evidence="8 9">
    <name type="scientific">Slackia heliotrinireducens (strain ATCC 29202 / DSM 20476 / NCTC 11029 / RHS 1)</name>
    <name type="common">Peptococcus heliotrinreducens</name>
    <dbReference type="NCBI Taxonomy" id="471855"/>
    <lineage>
        <taxon>Bacteria</taxon>
        <taxon>Bacillati</taxon>
        <taxon>Actinomycetota</taxon>
        <taxon>Coriobacteriia</taxon>
        <taxon>Eggerthellales</taxon>
        <taxon>Eggerthellaceae</taxon>
        <taxon>Slackia</taxon>
    </lineage>
</organism>
<protein>
    <submittedName>
        <fullName evidence="8">Cell wall-associated hydrolase, invasion-associated protein</fullName>
    </submittedName>
</protein>
<reference evidence="8 9" key="1">
    <citation type="journal article" date="2009" name="Stand. Genomic Sci.">
        <title>Complete genome sequence of Slackia heliotrinireducens type strain (RHS 1).</title>
        <authorList>
            <person name="Pukall R."/>
            <person name="Lapidus A."/>
            <person name="Nolan M."/>
            <person name="Copeland A."/>
            <person name="Glavina Del Rio T."/>
            <person name="Lucas S."/>
            <person name="Chen F."/>
            <person name="Tice H."/>
            <person name="Cheng J.F."/>
            <person name="Chertkov O."/>
            <person name="Bruce D."/>
            <person name="Goodwin L."/>
            <person name="Kuske C."/>
            <person name="Brettin T."/>
            <person name="Detter J.C."/>
            <person name="Han C."/>
            <person name="Pitluck S."/>
            <person name="Pati A."/>
            <person name="Mavrommatis K."/>
            <person name="Ivanova N."/>
            <person name="Ovchinnikova G."/>
            <person name="Chen A."/>
            <person name="Palaniappan K."/>
            <person name="Schneider S."/>
            <person name="Rohde M."/>
            <person name="Chain P."/>
            <person name="D'haeseleer P."/>
            <person name="Goker M."/>
            <person name="Bristow J."/>
            <person name="Eisen J.A."/>
            <person name="Markowitz V."/>
            <person name="Kyrpides N.C."/>
            <person name="Klenk H.P."/>
            <person name="Hugenholtz P."/>
        </authorList>
    </citation>
    <scope>NUCLEOTIDE SEQUENCE [LARGE SCALE GENOMIC DNA]</scope>
    <source>
        <strain evidence="9">ATCC 29202 / DSM 20476 / NCTC 11029 / RHS 1</strain>
    </source>
</reference>
<feature type="compositionally biased region" description="Basic and acidic residues" evidence="5">
    <location>
        <begin position="25"/>
        <end position="34"/>
    </location>
</feature>
<feature type="compositionally biased region" description="Low complexity" evidence="5">
    <location>
        <begin position="145"/>
        <end position="157"/>
    </location>
</feature>
<feature type="transmembrane region" description="Helical" evidence="6">
    <location>
        <begin position="235"/>
        <end position="260"/>
    </location>
</feature>
<dbReference type="GO" id="GO:0006508">
    <property type="term" value="P:proteolysis"/>
    <property type="evidence" value="ECO:0007669"/>
    <property type="project" value="UniProtKB-KW"/>
</dbReference>
<feature type="compositionally biased region" description="Basic and acidic residues" evidence="5">
    <location>
        <begin position="76"/>
        <end position="86"/>
    </location>
</feature>
<dbReference type="Proteomes" id="UP000002026">
    <property type="component" value="Chromosome"/>
</dbReference>
<dbReference type="SUPFAM" id="SSF54001">
    <property type="entry name" value="Cysteine proteinases"/>
    <property type="match status" value="1"/>
</dbReference>
<dbReference type="STRING" id="471855.Shel_18950"/>
<evidence type="ECO:0000259" key="7">
    <source>
        <dbReference type="PROSITE" id="PS51935"/>
    </source>
</evidence>
<dbReference type="PROSITE" id="PS51935">
    <property type="entry name" value="NLPC_P60"/>
    <property type="match status" value="1"/>
</dbReference>
<dbReference type="Gene3D" id="3.90.1720.10">
    <property type="entry name" value="endopeptidase domain like (from Nostoc punctiforme)"/>
    <property type="match status" value="1"/>
</dbReference>
<keyword evidence="6" id="KW-0812">Transmembrane</keyword>
<evidence type="ECO:0000313" key="8">
    <source>
        <dbReference type="EMBL" id="ACV22911.1"/>
    </source>
</evidence>
<evidence type="ECO:0000256" key="1">
    <source>
        <dbReference type="ARBA" id="ARBA00007074"/>
    </source>
</evidence>
<dbReference type="Pfam" id="PF00877">
    <property type="entry name" value="NLPC_P60"/>
    <property type="match status" value="1"/>
</dbReference>
<feature type="compositionally biased region" description="Low complexity" evidence="5">
    <location>
        <begin position="91"/>
        <end position="108"/>
    </location>
</feature>
<dbReference type="PANTHER" id="PTHR47359:SF3">
    <property type="entry name" value="NLP_P60 DOMAIN-CONTAINING PROTEIN-RELATED"/>
    <property type="match status" value="1"/>
</dbReference>
<keyword evidence="2" id="KW-0645">Protease</keyword>
<dbReference type="eggNOG" id="COG1705">
    <property type="taxonomic scope" value="Bacteria"/>
</dbReference>
<accession>C7N7M6</accession>
<gene>
    <name evidence="8" type="ordered locus">Shel_18950</name>
</gene>
<name>C7N7M6_SLAHD</name>
<evidence type="ECO:0000256" key="6">
    <source>
        <dbReference type="SAM" id="Phobius"/>
    </source>
</evidence>
<evidence type="ECO:0000256" key="2">
    <source>
        <dbReference type="ARBA" id="ARBA00022670"/>
    </source>
</evidence>
<feature type="compositionally biased region" description="Basic and acidic residues" evidence="5">
    <location>
        <begin position="133"/>
        <end position="144"/>
    </location>
</feature>
<dbReference type="AlphaFoldDB" id="C7N7M6"/>
<dbReference type="Gene3D" id="1.10.530.10">
    <property type="match status" value="1"/>
</dbReference>
<dbReference type="EMBL" id="CP001684">
    <property type="protein sequence ID" value="ACV22911.1"/>
    <property type="molecule type" value="Genomic_DNA"/>
</dbReference>
<feature type="compositionally biased region" description="Acidic residues" evidence="5">
    <location>
        <begin position="110"/>
        <end position="119"/>
    </location>
</feature>
<dbReference type="HOGENOM" id="CLU_036474_0_0_11"/>
<dbReference type="GO" id="GO:0008234">
    <property type="term" value="F:cysteine-type peptidase activity"/>
    <property type="evidence" value="ECO:0007669"/>
    <property type="project" value="UniProtKB-KW"/>
</dbReference>
<keyword evidence="6" id="KW-0472">Membrane</keyword>
<dbReference type="CAZy" id="GH73">
    <property type="family name" value="Glycoside Hydrolase Family 73"/>
</dbReference>
<feature type="domain" description="NlpC/P60" evidence="7">
    <location>
        <begin position="444"/>
        <end position="556"/>
    </location>
</feature>
<proteinExistence type="inferred from homology"/>
<evidence type="ECO:0000256" key="3">
    <source>
        <dbReference type="ARBA" id="ARBA00022801"/>
    </source>
</evidence>
<dbReference type="InterPro" id="IPR000064">
    <property type="entry name" value="NLP_P60_dom"/>
</dbReference>
<feature type="region of interest" description="Disordered" evidence="5">
    <location>
        <begin position="17"/>
        <end position="190"/>
    </location>
</feature>
<evidence type="ECO:0000256" key="4">
    <source>
        <dbReference type="ARBA" id="ARBA00022807"/>
    </source>
</evidence>
<keyword evidence="9" id="KW-1185">Reference proteome</keyword>
<dbReference type="PANTHER" id="PTHR47359">
    <property type="entry name" value="PEPTIDOGLYCAN DL-ENDOPEPTIDASE CWLO"/>
    <property type="match status" value="1"/>
</dbReference>
<sequence length="556" mass="58082">MPAKDVAYETHAPTLASDAASAARDAGEAARTGRTDAVSAGIVRASERREFGAKTAGRPPATPSKQQVGAAKASKSKLDLTSEEQSRTALHRATGAAYAGAASVARAADGTDDGDEDESVAYPPSRRPASARAAEHAADAKEAAVADQQQAARASAAKHADKARSAGKAGKAAKADRERRRASAAKARMQSRRTWLKARASQEAQAKAAGTVAKKGVRARLAVAASSMAAPAAGALAGILFFVLAAILVSQLVSALFGFWDNEARAQAVEGLPPYITADMVEAALECQEQYGHPAGCTLAQIICESGQGDHLSGLATQDNNLFGIKWAASFASCPEVSGKSSWSTGEEYGGEYVTIMADFTSFRSHRDCIVFRSRVLLQSDRYAGNELIQRAIAEHDSDLMAEGLKDAGYATSSVYVESLKSVMDTYGLRRFDGMSVEDWKSGTASGNAVVAAATSQLGVPYVWGGSTPGVGLDCSGLTQWCYAQAGIAIPRTADAQAAAGTHVPLSEARPGDILWRPGHVAIYAGGDEYIHEPHSGAVCERSSGIAYFTCAVRFR</sequence>
<dbReference type="InterPro" id="IPR038765">
    <property type="entry name" value="Papain-like_cys_pep_sf"/>
</dbReference>